<reference evidence="2 3" key="1">
    <citation type="journal article" date="2019" name="G3 (Bethesda)">
        <title>Sequencing of a Wild Apple (Malus baccata) Genome Unravels the Differences Between Cultivated and Wild Apple Species Regarding Disease Resistance and Cold Tolerance.</title>
        <authorList>
            <person name="Chen X."/>
        </authorList>
    </citation>
    <scope>NUCLEOTIDE SEQUENCE [LARGE SCALE GENOMIC DNA]</scope>
    <source>
        <strain evidence="3">cv. Shandingzi</strain>
        <tissue evidence="2">Leaves</tissue>
    </source>
</reference>
<dbReference type="AlphaFoldDB" id="A0A540NS99"/>
<sequence length="118" mass="12843">MEYRKLKDQDQDESSAPGDLESLRGKPIPAVSPVELSKWKLKSAVTIASTVLTSSQAILIVWSKRAGKYECSVTPANFSVEASKCAISLAALARIWRNEGMGELDSVRCMGLKVVHCC</sequence>
<keyword evidence="3" id="KW-1185">Reference proteome</keyword>
<protein>
    <submittedName>
        <fullName evidence="2">Uncharacterized protein</fullName>
    </submittedName>
</protein>
<dbReference type="Proteomes" id="UP000315295">
    <property type="component" value="Unassembled WGS sequence"/>
</dbReference>
<dbReference type="STRING" id="106549.A0A540NS99"/>
<organism evidence="2 3">
    <name type="scientific">Malus baccata</name>
    <name type="common">Siberian crab apple</name>
    <name type="synonym">Pyrus baccata</name>
    <dbReference type="NCBI Taxonomy" id="106549"/>
    <lineage>
        <taxon>Eukaryota</taxon>
        <taxon>Viridiplantae</taxon>
        <taxon>Streptophyta</taxon>
        <taxon>Embryophyta</taxon>
        <taxon>Tracheophyta</taxon>
        <taxon>Spermatophyta</taxon>
        <taxon>Magnoliopsida</taxon>
        <taxon>eudicotyledons</taxon>
        <taxon>Gunneridae</taxon>
        <taxon>Pentapetalae</taxon>
        <taxon>rosids</taxon>
        <taxon>fabids</taxon>
        <taxon>Rosales</taxon>
        <taxon>Rosaceae</taxon>
        <taxon>Amygdaloideae</taxon>
        <taxon>Maleae</taxon>
        <taxon>Malus</taxon>
    </lineage>
</organism>
<evidence type="ECO:0000313" key="2">
    <source>
        <dbReference type="EMBL" id="TQE13869.1"/>
    </source>
</evidence>
<accession>A0A540NS99</accession>
<name>A0A540NS99_MALBA</name>
<evidence type="ECO:0000313" key="3">
    <source>
        <dbReference type="Proteomes" id="UP000315295"/>
    </source>
</evidence>
<comment type="caution">
    <text evidence="2">The sequence shown here is derived from an EMBL/GenBank/DDBJ whole genome shotgun (WGS) entry which is preliminary data.</text>
</comment>
<feature type="region of interest" description="Disordered" evidence="1">
    <location>
        <begin position="1"/>
        <end position="26"/>
    </location>
</feature>
<evidence type="ECO:0000256" key="1">
    <source>
        <dbReference type="SAM" id="MobiDB-lite"/>
    </source>
</evidence>
<proteinExistence type="predicted"/>
<dbReference type="EMBL" id="VIEB01000008">
    <property type="protein sequence ID" value="TQE13869.1"/>
    <property type="molecule type" value="Genomic_DNA"/>
</dbReference>
<gene>
    <name evidence="2" type="ORF">C1H46_000500</name>
</gene>